<feature type="region of interest" description="Disordered" evidence="1">
    <location>
        <begin position="1"/>
        <end position="45"/>
    </location>
</feature>
<dbReference type="EMBL" id="MN954880">
    <property type="protein sequence ID" value="QJQ28885.1"/>
    <property type="molecule type" value="Genomic_RNA"/>
</dbReference>
<reference evidence="3" key="1">
    <citation type="submission" date="2020-01" db="EMBL/GenBank/DDBJ databases">
        <title>Mycovirome of Botrytis cinerea isolates from grapevine.</title>
        <authorList>
            <person name="Ruiz-Padilla A."/>
            <person name="Chiapello M."/>
            <person name="Rodriguez-Romero J."/>
            <person name="Turina M."/>
        </authorList>
    </citation>
    <scope>NUCLEOTIDE SEQUENCE</scope>
    <source>
        <strain evidence="3">BCS16_DN64</strain>
    </source>
</reference>
<keyword evidence="2" id="KW-0472">Membrane</keyword>
<evidence type="ECO:0000313" key="3">
    <source>
        <dbReference type="EMBL" id="QJQ28885.1"/>
    </source>
</evidence>
<organism evidence="3">
    <name type="scientific">Botrytis porri botybirnavirus 1</name>
    <dbReference type="NCBI Taxonomy" id="1918014"/>
    <lineage>
        <taxon>Viruses</taxon>
        <taxon>Riboviria</taxon>
        <taxon>Orthornavirae</taxon>
        <taxon>Duplornaviricota</taxon>
        <taxon>Chrymotiviricetes</taxon>
        <taxon>Ghabrivirales</taxon>
        <taxon>Alphatotivirineae</taxon>
        <taxon>Botybirnaviridae</taxon>
        <taxon>Botybirnavirus</taxon>
        <taxon>Botybirnavirus ichi</taxon>
    </lineage>
</organism>
<feature type="transmembrane region" description="Helical" evidence="2">
    <location>
        <begin position="151"/>
        <end position="171"/>
    </location>
</feature>
<reference evidence="3" key="2">
    <citation type="submission" date="2020-01" db="EMBL/GenBank/DDBJ databases">
        <title>Novel mycoviruses discovered in the mycovirome of a necrotrophic fungus.</title>
        <authorList>
            <person name="Ruiz-Padilla A."/>
            <person name="Rodriguez-Romero J."/>
            <person name="Gomez-Cid I."/>
            <person name="Pacifico D."/>
            <person name="Ayllon M.A."/>
        </authorList>
    </citation>
    <scope>NUCLEOTIDE SEQUENCE</scope>
    <source>
        <strain evidence="3">BCS16_DN64</strain>
    </source>
</reference>
<keyword evidence="2" id="KW-0812">Transmembrane</keyword>
<feature type="compositionally biased region" description="Polar residues" evidence="1">
    <location>
        <begin position="7"/>
        <end position="16"/>
    </location>
</feature>
<keyword evidence="2" id="KW-1133">Transmembrane helix</keyword>
<accession>A0A858XAS7</accession>
<sequence length="1788" mass="197442">MKFKMPYNTQTASSAQEDNRVENVAKPSPRKNAQPKSKKVKAGKKTKRALAASKSHFDGYCHMAFFEEKDRAAAASKLLAWPRAGAIKKYVEENKISLSTERVSALLLLAPEDVDAVVAYHIVPGTLFPAEVLYSMADNVVVGGGVSGTSLAAYIVAYALMLCTYVCIAIVRGATSDKESSERRLATLGPKGFKPNKMPTKAERAGAAAAGIYKDAGGMSPVVQTLDNSATLWEAITNWKVNERLAQSEAYGRVIIQPSATRLISMTGALMAKMGKFKFTDTFSQLKPTLDPVDVALCWGYNLDKLPTLRVGTAYTDKHSVNLWSYRPTSAQSRIKAVNTGIGYTSPRVSANQHIAGVTDNADKLVEAKDYIVLGDMRKKVPSEWYKAGNVKAQFGDNHIGMLVQWLIMLWSVRQAEEQGSTCHVRASSSAAEKYTLNVVPAKNTNETTEVKIMEAVAHAWEWAIKAKPFDLVLPGDSANPIDIIHMMFLCGMLQDTTKFRYNKTDLSIVPTYYTYQTDIREYLRIPLCNSLKALSLVDLTENEYLMTSGGLECIIIDYVRRMGLQDQLHNAQLIACSLIVSDISNSDSNLMGGIPKPNHVQEYELWLSTRAQGRGTTLTLMQGESFALLFALLQIQRGVLIDVVAAKMIERVQNKGIPMISIAGEREAGIFLSEVLGSGASQLMSAWGSHMFGYVSAEQEKLLHTDAVMLTRYLEETFTTGRLRPTSCMLAGTTIETGAMSLIWDETTRVKEASSVFVTKPVARMLSMLYSEKKNIFDTEGLFMFNFTDFGTKNRDQRMTISSTGLRRVGTIKGAPKMLYIGTVPAHNTMAQRLAHTGTGPQLAAHYEPFFDQDAAANTVQTDLPIKAGPSGNTKMHKDEPVSVSQIKRPTGQRTRKNSWVEFAKDALATAGRMVEGRSKDLQPVTPPRKDIYVEQMVYAQAPMYTRTMHPGSAYDAYHNGVFDTLEELASEASARAQAAIDTMSEPEENKASEIITANPARINKHVNQMYAVADFEEYEVVIAEEDQRGLYDHIKVVPTIGDGRCGVRALHTQMVAKGEMVSLTEVYEVEAQVCGLEERRVAKQIWATDEVLALVARQYGYSLVMYQESNDEDPTIDKVRVIATGHNRFLEILSQPTHWTAMKWDAEIDYADEETLRETVHTYLAEFGERAVPGAYSSEKGASGSEKDRVLFPAKTPKSQKPFRSTPLSAADDEIIAAIEKSTPKAKHNSAADHYKWESKARVAVVGHPHRTGLTEFQNGAIGVSRYGARTWDQYVEEVAAVHGGISNKISEYSTAELDGTAISPSTLHLGVELSLTTERMIRHLAQGADDHYYEDTLNRFCDHYMIKPEDRDHLKNSHPRVPVLKALAGFAELPFAVIEVDRSSEVMRLVRLHKYVPQHTAHSRYQPTFLLYGNSLFYLRMGEFSDPNAITRKEGLAAYLADVRTRYADSSYAAVQSTKSREEWFAAVDNKLAEMGIEPSAYKSVCSVAEMDMIFKKGTGEGEDQKDKLSSNLERLAGALLFGGYRREARWMLYNAKDWMKEQLGYFPDDPTWINLRVMAMLANAKGIKLWSINSSQRQITEWAANTAQNVIPATVYLARDGVTIYPCSMGTNAAKLTSISRFNAHCKRLKDEHGSIPEPPSELPTIPDARVKTALAVGSVAAIALAGVAVGSIIAISVWTVYRKRVKAGSIGAAVNELVRGQNTATDAEFEQPLLAVEEKSVWDDGWSLSSANHDEGEVMPDRLSQYTSMAVPLGGDPLGVTPAGPDNAAPVRSWTRAMLSKMN</sequence>
<feature type="compositionally biased region" description="Basic residues" evidence="1">
    <location>
        <begin position="36"/>
        <end position="45"/>
    </location>
</feature>
<proteinExistence type="predicted"/>
<evidence type="ECO:0000256" key="1">
    <source>
        <dbReference type="SAM" id="MobiDB-lite"/>
    </source>
</evidence>
<name>A0A858XAS7_9VIRU</name>
<feature type="transmembrane region" description="Helical" evidence="2">
    <location>
        <begin position="1658"/>
        <end position="1686"/>
    </location>
</feature>
<evidence type="ECO:0000256" key="2">
    <source>
        <dbReference type="SAM" id="Phobius"/>
    </source>
</evidence>
<protein>
    <submittedName>
        <fullName evidence="3">Uncharacterized protein</fullName>
    </submittedName>
</protein>